<protein>
    <submittedName>
        <fullName evidence="2">Uncharacterized protein</fullName>
    </submittedName>
</protein>
<reference evidence="3" key="2">
    <citation type="submission" date="2015-01" db="EMBL/GenBank/DDBJ databases">
        <title>Evolutionary Origins and Diversification of the Mycorrhizal Mutualists.</title>
        <authorList>
            <consortium name="DOE Joint Genome Institute"/>
            <consortium name="Mycorrhizal Genomics Consortium"/>
            <person name="Kohler A."/>
            <person name="Kuo A."/>
            <person name="Nagy L.G."/>
            <person name="Floudas D."/>
            <person name="Copeland A."/>
            <person name="Barry K.W."/>
            <person name="Cichocki N."/>
            <person name="Veneault-Fourrey C."/>
            <person name="LaButti K."/>
            <person name="Lindquist E.A."/>
            <person name="Lipzen A."/>
            <person name="Lundell T."/>
            <person name="Morin E."/>
            <person name="Murat C."/>
            <person name="Riley R."/>
            <person name="Ohm R."/>
            <person name="Sun H."/>
            <person name="Tunlid A."/>
            <person name="Henrissat B."/>
            <person name="Grigoriev I.V."/>
            <person name="Hibbett D.S."/>
            <person name="Martin F."/>
        </authorList>
    </citation>
    <scope>NUCLEOTIDE SEQUENCE [LARGE SCALE GENOMIC DNA]</scope>
    <source>
        <strain evidence="3">F 1598</strain>
    </source>
</reference>
<dbReference type="EMBL" id="KN833011">
    <property type="protein sequence ID" value="KIM79177.1"/>
    <property type="molecule type" value="Genomic_DNA"/>
</dbReference>
<proteinExistence type="predicted"/>
<dbReference type="HOGENOM" id="CLU_934189_0_0_1"/>
<dbReference type="OrthoDB" id="3071161at2759"/>
<evidence type="ECO:0000256" key="1">
    <source>
        <dbReference type="SAM" id="MobiDB-lite"/>
    </source>
</evidence>
<gene>
    <name evidence="2" type="ORF">PILCRDRAFT_10592</name>
</gene>
<keyword evidence="3" id="KW-1185">Reference proteome</keyword>
<reference evidence="2 3" key="1">
    <citation type="submission" date="2014-04" db="EMBL/GenBank/DDBJ databases">
        <authorList>
            <consortium name="DOE Joint Genome Institute"/>
            <person name="Kuo A."/>
            <person name="Tarkka M."/>
            <person name="Buscot F."/>
            <person name="Kohler A."/>
            <person name="Nagy L.G."/>
            <person name="Floudas D."/>
            <person name="Copeland A."/>
            <person name="Barry K.W."/>
            <person name="Cichocki N."/>
            <person name="Veneault-Fourrey C."/>
            <person name="LaButti K."/>
            <person name="Lindquist E.A."/>
            <person name="Lipzen A."/>
            <person name="Lundell T."/>
            <person name="Morin E."/>
            <person name="Murat C."/>
            <person name="Sun H."/>
            <person name="Tunlid A."/>
            <person name="Henrissat B."/>
            <person name="Grigoriev I.V."/>
            <person name="Hibbett D.S."/>
            <person name="Martin F."/>
            <person name="Nordberg H.P."/>
            <person name="Cantor M.N."/>
            <person name="Hua S.X."/>
        </authorList>
    </citation>
    <scope>NUCLEOTIDE SEQUENCE [LARGE SCALE GENOMIC DNA]</scope>
    <source>
        <strain evidence="2 3">F 1598</strain>
    </source>
</reference>
<organism evidence="2 3">
    <name type="scientific">Piloderma croceum (strain F 1598)</name>
    <dbReference type="NCBI Taxonomy" id="765440"/>
    <lineage>
        <taxon>Eukaryota</taxon>
        <taxon>Fungi</taxon>
        <taxon>Dikarya</taxon>
        <taxon>Basidiomycota</taxon>
        <taxon>Agaricomycotina</taxon>
        <taxon>Agaricomycetes</taxon>
        <taxon>Agaricomycetidae</taxon>
        <taxon>Atheliales</taxon>
        <taxon>Atheliaceae</taxon>
        <taxon>Piloderma</taxon>
    </lineage>
</organism>
<name>A0A0C3BPG3_PILCF</name>
<sequence length="298" mass="33169">MAADLPKLVDTISSSSADNLFGFCSVPNPRRADASICRSAGQTQYRPWFLGLGSFPWCMDLELYNNIGRIVTFNKALKDWVVWDRPRCALKTKPGTFAPVAASGFRKIPNFIPPLCPHAYNNWWTTKECWMDCYRETVSGTERWVFHARSHNCQFKVVIPPLSTSTKYIQDGDDVSDGEVEDILSSSQVTTSQRTSAPTTPTSSQTALSRPSTSASTSSTPVRAVANSPLSPSTGIPAEYRRLDNFEDYKAILRRVDEISEFLSETSGMQDHPAANRDMPPAALFWYHPMSSPAPFTH</sequence>
<evidence type="ECO:0000313" key="2">
    <source>
        <dbReference type="EMBL" id="KIM79177.1"/>
    </source>
</evidence>
<feature type="compositionally biased region" description="Low complexity" evidence="1">
    <location>
        <begin position="185"/>
        <end position="226"/>
    </location>
</feature>
<dbReference type="Proteomes" id="UP000054166">
    <property type="component" value="Unassembled WGS sequence"/>
</dbReference>
<dbReference type="AlphaFoldDB" id="A0A0C3BPG3"/>
<feature type="region of interest" description="Disordered" evidence="1">
    <location>
        <begin position="183"/>
        <end position="237"/>
    </location>
</feature>
<dbReference type="InParanoid" id="A0A0C3BPG3"/>
<evidence type="ECO:0000313" key="3">
    <source>
        <dbReference type="Proteomes" id="UP000054166"/>
    </source>
</evidence>
<accession>A0A0C3BPG3</accession>